<evidence type="ECO:0000313" key="2">
    <source>
        <dbReference type="EMBL" id="MFD1721966.1"/>
    </source>
</evidence>
<keyword evidence="3" id="KW-1185">Reference proteome</keyword>
<dbReference type="Proteomes" id="UP001597347">
    <property type="component" value="Unassembled WGS sequence"/>
</dbReference>
<organism evidence="2 3">
    <name type="scientific">Amnibacterium endophyticum</name>
    <dbReference type="NCBI Taxonomy" id="2109337"/>
    <lineage>
        <taxon>Bacteria</taxon>
        <taxon>Bacillati</taxon>
        <taxon>Actinomycetota</taxon>
        <taxon>Actinomycetes</taxon>
        <taxon>Micrococcales</taxon>
        <taxon>Microbacteriaceae</taxon>
        <taxon>Amnibacterium</taxon>
    </lineage>
</organism>
<protein>
    <recommendedName>
        <fullName evidence="4">Sugar ABC transporter ATPase</fullName>
    </recommendedName>
</protein>
<dbReference type="RefSeq" id="WP_377934673.1">
    <property type="nucleotide sequence ID" value="NZ_JBHUEA010000015.1"/>
</dbReference>
<gene>
    <name evidence="2" type="ORF">ACFSBI_10420</name>
</gene>
<evidence type="ECO:0000313" key="3">
    <source>
        <dbReference type="Proteomes" id="UP001597347"/>
    </source>
</evidence>
<feature type="compositionally biased region" description="Acidic residues" evidence="1">
    <location>
        <begin position="64"/>
        <end position="78"/>
    </location>
</feature>
<evidence type="ECO:0008006" key="4">
    <source>
        <dbReference type="Google" id="ProtNLM"/>
    </source>
</evidence>
<sequence>MSDTARDVEGDAADQNEHLTVEDSGTTTDPGDLAGTDEEPASGSNGIEDPGHVFDQTNGMADGLDGDSDGTAESDELSAAERDREDPTVEDDEVRADDDGVHDLRDR</sequence>
<feature type="region of interest" description="Disordered" evidence="1">
    <location>
        <begin position="1"/>
        <end position="107"/>
    </location>
</feature>
<dbReference type="EMBL" id="JBHUEA010000015">
    <property type="protein sequence ID" value="MFD1721966.1"/>
    <property type="molecule type" value="Genomic_DNA"/>
</dbReference>
<name>A0ABW4LF43_9MICO</name>
<feature type="compositionally biased region" description="Basic and acidic residues" evidence="1">
    <location>
        <begin position="97"/>
        <end position="107"/>
    </location>
</feature>
<reference evidence="3" key="1">
    <citation type="journal article" date="2019" name="Int. J. Syst. Evol. Microbiol.">
        <title>The Global Catalogue of Microorganisms (GCM) 10K type strain sequencing project: providing services to taxonomists for standard genome sequencing and annotation.</title>
        <authorList>
            <consortium name="The Broad Institute Genomics Platform"/>
            <consortium name="The Broad Institute Genome Sequencing Center for Infectious Disease"/>
            <person name="Wu L."/>
            <person name="Ma J."/>
        </authorList>
    </citation>
    <scope>NUCLEOTIDE SEQUENCE [LARGE SCALE GENOMIC DNA]</scope>
    <source>
        <strain evidence="3">CGMCC 1.12471</strain>
    </source>
</reference>
<accession>A0ABW4LF43</accession>
<comment type="caution">
    <text evidence="2">The sequence shown here is derived from an EMBL/GenBank/DDBJ whole genome shotgun (WGS) entry which is preliminary data.</text>
</comment>
<proteinExistence type="predicted"/>
<feature type="compositionally biased region" description="Basic and acidic residues" evidence="1">
    <location>
        <begin position="1"/>
        <end position="21"/>
    </location>
</feature>
<evidence type="ECO:0000256" key="1">
    <source>
        <dbReference type="SAM" id="MobiDB-lite"/>
    </source>
</evidence>